<dbReference type="AlphaFoldDB" id="A0AAN7QUR0"/>
<dbReference type="Proteomes" id="UP001346149">
    <property type="component" value="Unassembled WGS sequence"/>
</dbReference>
<organism evidence="2 3">
    <name type="scientific">Trapa natans</name>
    <name type="common">Water chestnut</name>
    <dbReference type="NCBI Taxonomy" id="22666"/>
    <lineage>
        <taxon>Eukaryota</taxon>
        <taxon>Viridiplantae</taxon>
        <taxon>Streptophyta</taxon>
        <taxon>Embryophyta</taxon>
        <taxon>Tracheophyta</taxon>
        <taxon>Spermatophyta</taxon>
        <taxon>Magnoliopsida</taxon>
        <taxon>eudicotyledons</taxon>
        <taxon>Gunneridae</taxon>
        <taxon>Pentapetalae</taxon>
        <taxon>rosids</taxon>
        <taxon>malvids</taxon>
        <taxon>Myrtales</taxon>
        <taxon>Lythraceae</taxon>
        <taxon>Trapa</taxon>
    </lineage>
</organism>
<feature type="compositionally biased region" description="Basic and acidic residues" evidence="1">
    <location>
        <begin position="59"/>
        <end position="79"/>
    </location>
</feature>
<comment type="caution">
    <text evidence="2">The sequence shown here is derived from an EMBL/GenBank/DDBJ whole genome shotgun (WGS) entry which is preliminary data.</text>
</comment>
<feature type="compositionally biased region" description="Basic and acidic residues" evidence="1">
    <location>
        <begin position="8"/>
        <end position="19"/>
    </location>
</feature>
<sequence length="117" mass="12811">MGLGSVKLGEHGADPDARDPAMMPPPKMIQPSLHGPSMPAPRSMGPPPPPPPKFTPSRTKPEIIHKDSILQESRSEHMPDTLVKLMEYGDEDDDPDETSTEPLNSSTYASRKPFWAV</sequence>
<accession>A0AAN7QUR0</accession>
<evidence type="ECO:0000313" key="3">
    <source>
        <dbReference type="Proteomes" id="UP001346149"/>
    </source>
</evidence>
<evidence type="ECO:0000256" key="1">
    <source>
        <dbReference type="SAM" id="MobiDB-lite"/>
    </source>
</evidence>
<reference evidence="2 3" key="1">
    <citation type="journal article" date="2023" name="Hortic Res">
        <title>Pangenome of water caltrop reveals structural variations and asymmetric subgenome divergence after allopolyploidization.</title>
        <authorList>
            <person name="Zhang X."/>
            <person name="Chen Y."/>
            <person name="Wang L."/>
            <person name="Yuan Y."/>
            <person name="Fang M."/>
            <person name="Shi L."/>
            <person name="Lu R."/>
            <person name="Comes H.P."/>
            <person name="Ma Y."/>
            <person name="Chen Y."/>
            <person name="Huang G."/>
            <person name="Zhou Y."/>
            <person name="Zheng Z."/>
            <person name="Qiu Y."/>
        </authorList>
    </citation>
    <scope>NUCLEOTIDE SEQUENCE [LARGE SCALE GENOMIC DNA]</scope>
    <source>
        <strain evidence="2">F231</strain>
    </source>
</reference>
<protein>
    <submittedName>
        <fullName evidence="2">Uncharacterized protein</fullName>
    </submittedName>
</protein>
<evidence type="ECO:0000313" key="2">
    <source>
        <dbReference type="EMBL" id="KAK4776645.1"/>
    </source>
</evidence>
<name>A0AAN7QUR0_TRANT</name>
<proteinExistence type="predicted"/>
<keyword evidence="3" id="KW-1185">Reference proteome</keyword>
<feature type="compositionally biased region" description="Pro residues" evidence="1">
    <location>
        <begin position="44"/>
        <end position="54"/>
    </location>
</feature>
<dbReference type="EMBL" id="JAXQNO010000018">
    <property type="protein sequence ID" value="KAK4776645.1"/>
    <property type="molecule type" value="Genomic_DNA"/>
</dbReference>
<feature type="region of interest" description="Disordered" evidence="1">
    <location>
        <begin position="1"/>
        <end position="117"/>
    </location>
</feature>
<feature type="compositionally biased region" description="Acidic residues" evidence="1">
    <location>
        <begin position="88"/>
        <end position="99"/>
    </location>
</feature>
<gene>
    <name evidence="2" type="ORF">SAY86_005333</name>
</gene>